<gene>
    <name evidence="1" type="ORF">AWW68_19395</name>
</gene>
<dbReference type="RefSeq" id="WP_068218893.1">
    <property type="nucleotide sequence ID" value="NZ_LRPC01000006.1"/>
</dbReference>
<dbReference type="OrthoDB" id="1524625at2"/>
<keyword evidence="2" id="KW-1185">Reference proteome</keyword>
<dbReference type="AlphaFoldDB" id="A0A150XCG7"/>
<name>A0A150XCG7_9BACT</name>
<reference evidence="1 2" key="1">
    <citation type="submission" date="2016-01" db="EMBL/GenBank/DDBJ databases">
        <title>Genome sequencing of Roseivirga spongicola UST030701-084.</title>
        <authorList>
            <person name="Selvaratnam C."/>
            <person name="Thevarajoo S."/>
            <person name="Goh K.M."/>
            <person name="Ee R."/>
            <person name="Chan K.-G."/>
            <person name="Chong C.S."/>
        </authorList>
    </citation>
    <scope>NUCLEOTIDE SEQUENCE [LARGE SCALE GENOMIC DNA]</scope>
    <source>
        <strain evidence="1 2">UST030701-084</strain>
    </source>
</reference>
<evidence type="ECO:0000313" key="1">
    <source>
        <dbReference type="EMBL" id="KYG76413.1"/>
    </source>
</evidence>
<sequence length="141" mass="16281">MQATNKTITQGNRLIAEFMGAERYAPNDFDIHGCATLDVTEQEGKHFFNPSEMKYHSSWDWLMPVVEKIESINSIKDQSTTDYFFQATNFIQNYTASIMSRDNLLIVEAEGEARIDASFNAVVEFIEWYNQDRSEKEVQSC</sequence>
<dbReference type="Proteomes" id="UP000075606">
    <property type="component" value="Unassembled WGS sequence"/>
</dbReference>
<proteinExistence type="predicted"/>
<protein>
    <submittedName>
        <fullName evidence="1">Uncharacterized protein</fullName>
    </submittedName>
</protein>
<dbReference type="EMBL" id="LRPC01000006">
    <property type="protein sequence ID" value="KYG76413.1"/>
    <property type="molecule type" value="Genomic_DNA"/>
</dbReference>
<evidence type="ECO:0000313" key="2">
    <source>
        <dbReference type="Proteomes" id="UP000075606"/>
    </source>
</evidence>
<organism evidence="1 2">
    <name type="scientific">Roseivirga spongicola</name>
    <dbReference type="NCBI Taxonomy" id="333140"/>
    <lineage>
        <taxon>Bacteria</taxon>
        <taxon>Pseudomonadati</taxon>
        <taxon>Bacteroidota</taxon>
        <taxon>Cytophagia</taxon>
        <taxon>Cytophagales</taxon>
        <taxon>Roseivirgaceae</taxon>
        <taxon>Roseivirga</taxon>
    </lineage>
</organism>
<accession>A0A150XCG7</accession>
<dbReference type="STRING" id="333140.AWW68_19395"/>
<comment type="caution">
    <text evidence="1">The sequence shown here is derived from an EMBL/GenBank/DDBJ whole genome shotgun (WGS) entry which is preliminary data.</text>
</comment>